<dbReference type="GO" id="GO:0006898">
    <property type="term" value="P:receptor-mediated endocytosis"/>
    <property type="evidence" value="ECO:0007669"/>
    <property type="project" value="TreeGrafter"/>
</dbReference>
<protein>
    <submittedName>
        <fullName evidence="3">WD_REPEATS_REGION domain-containing protein</fullName>
    </submittedName>
</protein>
<evidence type="ECO:0000313" key="3">
    <source>
        <dbReference type="WBParaSite" id="maker-unitig_29406-snap-gene-0.1-mRNA-1"/>
    </source>
</evidence>
<keyword evidence="2" id="KW-1185">Reference proteome</keyword>
<dbReference type="GO" id="GO:0005198">
    <property type="term" value="F:structural molecule activity"/>
    <property type="evidence" value="ECO:0007669"/>
    <property type="project" value="InterPro"/>
</dbReference>
<evidence type="ECO:0000256" key="1">
    <source>
        <dbReference type="PROSITE-ProRule" id="PRU01006"/>
    </source>
</evidence>
<evidence type="ECO:0000313" key="2">
    <source>
        <dbReference type="Proteomes" id="UP000095280"/>
    </source>
</evidence>
<dbReference type="SUPFAM" id="SSF50989">
    <property type="entry name" value="Clathrin heavy-chain terminal domain"/>
    <property type="match status" value="1"/>
</dbReference>
<dbReference type="InterPro" id="IPR055358">
    <property type="entry name" value="CHCR"/>
</dbReference>
<dbReference type="InterPro" id="IPR016024">
    <property type="entry name" value="ARM-type_fold"/>
</dbReference>
<feature type="repeat" description="CHCR" evidence="1">
    <location>
        <begin position="301"/>
        <end position="461"/>
    </location>
</feature>
<dbReference type="GO" id="GO:0045334">
    <property type="term" value="C:clathrin-coated endocytic vesicle"/>
    <property type="evidence" value="ECO:0007669"/>
    <property type="project" value="TreeGrafter"/>
</dbReference>
<dbReference type="PANTHER" id="PTHR10292:SF1">
    <property type="entry name" value="CLATHRIN HEAVY CHAIN"/>
    <property type="match status" value="1"/>
</dbReference>
<dbReference type="GO" id="GO:0030130">
    <property type="term" value="C:clathrin coat of trans-Golgi network vesicle"/>
    <property type="evidence" value="ECO:0007669"/>
    <property type="project" value="InterPro"/>
</dbReference>
<dbReference type="Gene3D" id="1.25.40.30">
    <property type="match status" value="1"/>
</dbReference>
<proteinExistence type="predicted"/>
<dbReference type="InterPro" id="IPR016025">
    <property type="entry name" value="Clathrin_H-chain_N"/>
</dbReference>
<name>A0A1I8FCR0_9PLAT</name>
<dbReference type="GO" id="GO:0071439">
    <property type="term" value="C:clathrin complex"/>
    <property type="evidence" value="ECO:0007669"/>
    <property type="project" value="InterPro"/>
</dbReference>
<dbReference type="GO" id="GO:0030132">
    <property type="term" value="C:clathrin coat of coated pit"/>
    <property type="evidence" value="ECO:0007669"/>
    <property type="project" value="InterPro"/>
</dbReference>
<dbReference type="Pfam" id="PF13838">
    <property type="entry name" value="Clathrin_H_link"/>
    <property type="match status" value="1"/>
</dbReference>
<dbReference type="Proteomes" id="UP000095280">
    <property type="component" value="Unplaced"/>
</dbReference>
<dbReference type="InterPro" id="IPR000547">
    <property type="entry name" value="Clathrin_H-chain/VPS_repeat"/>
</dbReference>
<dbReference type="SMART" id="SM00299">
    <property type="entry name" value="CLH"/>
    <property type="match status" value="3"/>
</dbReference>
<dbReference type="Gene3D" id="2.130.10.110">
    <property type="entry name" value="Clathrin heavy-chain terminal domain"/>
    <property type="match status" value="1"/>
</dbReference>
<feature type="repeat" description="CHCR" evidence="1">
    <location>
        <begin position="616"/>
        <end position="759"/>
    </location>
</feature>
<dbReference type="GO" id="GO:0006886">
    <property type="term" value="P:intracellular protein transport"/>
    <property type="evidence" value="ECO:0007669"/>
    <property type="project" value="UniProtKB-UniRule"/>
</dbReference>
<dbReference type="WBParaSite" id="maker-unitig_29406-snap-gene-0.1-mRNA-1">
    <property type="protein sequence ID" value="maker-unitig_29406-snap-gene-0.1-mRNA-1"/>
    <property type="gene ID" value="maker-unitig_29406-snap-gene-0.1"/>
</dbReference>
<organism evidence="2 3">
    <name type="scientific">Macrostomum lignano</name>
    <dbReference type="NCBI Taxonomy" id="282301"/>
    <lineage>
        <taxon>Eukaryota</taxon>
        <taxon>Metazoa</taxon>
        <taxon>Spiralia</taxon>
        <taxon>Lophotrochozoa</taxon>
        <taxon>Platyhelminthes</taxon>
        <taxon>Rhabditophora</taxon>
        <taxon>Macrostomorpha</taxon>
        <taxon>Macrostomida</taxon>
        <taxon>Macrostomidae</taxon>
        <taxon>Macrostomum</taxon>
    </lineage>
</organism>
<dbReference type="PROSITE" id="PS50236">
    <property type="entry name" value="CHCR"/>
    <property type="match status" value="2"/>
</dbReference>
<dbReference type="AlphaFoldDB" id="A0A1I8FCR0"/>
<sequence length="844" mass="94555">MPASASFHAHHGVDRLSVLSPRKSVKPPSVKWLLIIGIFGAAESRSRSHAAVTASSARVCPANSKASRRAAKLHVIEVGQPAAGNQPPYPKKHRSIDLFFPAGRATSICPGCLCRASPKPRIAYLVTVNTAYIHMYDMDTATCLYMNRISSETIFCHGSATPTQRWNHWRLRDQQPAEPDLALKLASRATIFKALDDLFLRKFNSLFQQGNYSEAAKVAASAPKGILRTPANYSTIPTGASAARGPPRQCCSTSPSCLTRARLNKYESWSCARRAAAGPQTDRSNFGFECLPESNVPHKVIQCFAETGQFQKIVLYAKKFAQMLVQDDEPLADISQIVDVATSFLLGRLKNNRPSEGHLQTRLLEMNLMSAPQVADAILGNQMFSHYDKAHIASLCEKAACCSGLGALHRPLRHQAGRGAHAHAQPEWLVNYFGNLSVDDSLECLKAMLQANIRQNLQVCACFGNTLSSHTCAFKSPRNITSSSGAAALIEIFEQFKATKACSTSLGSIVNFSQDPEVHFNSRRWSASFASPASRGRGERVKNFLKEAKLLTTSCRLIIVCDRFDFVHDLVLYLYRNSLQKYIEIYVQKVNPSRLPVVVGGLLDVDCSEDVIKQLIQVVRGQFSTDELVAEVEKRNRLKLLLPWLENRVHEGSEEPATHNALAKIYIDANNNPERENRFYDSRVIGKYTEKRDPHLSCLAYERGQCDEDLIRVCNENSLFKSEARYLVKRKDETLWCRPPCRRPTTRGDFRRVNPSWPRTFPTSLIELLEKIVLDNTVFRDHRNLQNLLILTAIKADTTRVMEVHHQAGEFRRLQRLLRLPSATSCSRRRSPCFKKFSVNESAI</sequence>
<reference evidence="3" key="1">
    <citation type="submission" date="2016-11" db="UniProtKB">
        <authorList>
            <consortium name="WormBaseParasite"/>
        </authorList>
    </citation>
    <scope>IDENTIFICATION</scope>
</reference>
<dbReference type="Pfam" id="PF00637">
    <property type="entry name" value="Clathrin"/>
    <property type="match status" value="2"/>
</dbReference>
<dbReference type="InterPro" id="IPR012331">
    <property type="entry name" value="Clathrin_H-chain_linker"/>
</dbReference>
<accession>A0A1I8FCR0</accession>
<dbReference type="InterPro" id="IPR016341">
    <property type="entry name" value="Clathrin_heavy_chain"/>
</dbReference>
<dbReference type="GO" id="GO:0005938">
    <property type="term" value="C:cell cortex"/>
    <property type="evidence" value="ECO:0007669"/>
    <property type="project" value="TreeGrafter"/>
</dbReference>
<dbReference type="PIRSF" id="PIRSF002290">
    <property type="entry name" value="Clathrin_H_chain"/>
    <property type="match status" value="1"/>
</dbReference>
<dbReference type="GO" id="GO:0032051">
    <property type="term" value="F:clathrin light chain binding"/>
    <property type="evidence" value="ECO:0007669"/>
    <property type="project" value="InterPro"/>
</dbReference>
<dbReference type="PANTHER" id="PTHR10292">
    <property type="entry name" value="CLATHRIN HEAVY CHAIN RELATED"/>
    <property type="match status" value="1"/>
</dbReference>
<dbReference type="SUPFAM" id="SSF48371">
    <property type="entry name" value="ARM repeat"/>
    <property type="match status" value="4"/>
</dbReference>